<dbReference type="Gene3D" id="3.40.630.30">
    <property type="match status" value="1"/>
</dbReference>
<keyword evidence="12" id="KW-0832">Ubl conjugation</keyword>
<dbReference type="OMA" id="ECIIEPI"/>
<dbReference type="GO" id="GO:0003677">
    <property type="term" value="F:DNA binding"/>
    <property type="evidence" value="ECO:0007669"/>
    <property type="project" value="InterPro"/>
</dbReference>
<dbReference type="GeneTree" id="ENSGT00940000156962"/>
<accession>A0A3Q2XF78</accession>
<dbReference type="SMART" id="SM00249">
    <property type="entry name" value="PHD"/>
    <property type="match status" value="2"/>
</dbReference>
<dbReference type="GO" id="GO:0009880">
    <property type="term" value="P:embryonic pattern specification"/>
    <property type="evidence" value="ECO:0007669"/>
    <property type="project" value="Ensembl"/>
</dbReference>
<evidence type="ECO:0000256" key="11">
    <source>
        <dbReference type="ARBA" id="ARBA00022833"/>
    </source>
</evidence>
<evidence type="ECO:0000256" key="6">
    <source>
        <dbReference type="ARBA" id="ARBA00022553"/>
    </source>
</evidence>
<dbReference type="KEGG" id="hcq:109524988"/>
<evidence type="ECO:0000256" key="15">
    <source>
        <dbReference type="ARBA" id="ARBA00023015"/>
    </source>
</evidence>
<dbReference type="Pfam" id="PF01853">
    <property type="entry name" value="MOZ_SAS"/>
    <property type="match status" value="1"/>
</dbReference>
<evidence type="ECO:0000256" key="1">
    <source>
        <dbReference type="ARBA" id="ARBA00004123"/>
    </source>
</evidence>
<feature type="compositionally biased region" description="Gly residues" evidence="24">
    <location>
        <begin position="1736"/>
        <end position="1754"/>
    </location>
</feature>
<dbReference type="PROSITE" id="PS51504">
    <property type="entry name" value="H15"/>
    <property type="match status" value="1"/>
</dbReference>
<evidence type="ECO:0000256" key="20">
    <source>
        <dbReference type="ARBA" id="ARBA00048017"/>
    </source>
</evidence>
<feature type="compositionally biased region" description="Polar residues" evidence="24">
    <location>
        <begin position="1761"/>
        <end position="1775"/>
    </location>
</feature>
<evidence type="ECO:0000259" key="26">
    <source>
        <dbReference type="PROSITE" id="PS51504"/>
    </source>
</evidence>
<dbReference type="GO" id="GO:0006357">
    <property type="term" value="P:regulation of transcription by RNA polymerase II"/>
    <property type="evidence" value="ECO:0007669"/>
    <property type="project" value="TreeGrafter"/>
</dbReference>
<keyword evidence="8" id="KW-0479">Metal-binding</keyword>
<evidence type="ECO:0000256" key="17">
    <source>
        <dbReference type="ARBA" id="ARBA00023163"/>
    </source>
</evidence>
<proteinExistence type="inferred from homology"/>
<feature type="compositionally biased region" description="Gly residues" evidence="24">
    <location>
        <begin position="1819"/>
        <end position="1836"/>
    </location>
</feature>
<keyword evidence="16" id="KW-0010">Activator</keyword>
<keyword evidence="17" id="KW-0804">Transcription</keyword>
<keyword evidence="18 23" id="KW-0539">Nucleus</keyword>
<keyword evidence="4" id="KW-0678">Repressor</keyword>
<feature type="compositionally biased region" description="Acidic residues" evidence="24">
    <location>
        <begin position="1525"/>
        <end position="1538"/>
    </location>
</feature>
<keyword evidence="14" id="KW-0007">Acetylation</keyword>
<comment type="subcellular location">
    <subcellularLocation>
        <location evidence="1 23">Nucleus</location>
    </subcellularLocation>
</comment>
<sequence length="2280" mass="252146">MVKLANPTYTQWLLEAIKKVKKQKQRPSEERICNAVSMSHGLDRKTILEQLELSVKDGTILKVTNKGLNSYKDPDNPGRLALPKSKGSSNSGGGGGSSGGSGSSSSASFQSHLGKRPGLDWNKLIKRALEGLHEPGGSCLKNIERFLKCQADVAAYLSGSGSMGPGIFHQQLRVALKRAVAHGRVAKQGPLFQFISRSSSHHDGTGMVSLESLPPVRLLPHEKDKPVAEPIPICSFCLGTKEQNRDKKPEELISCADCGNSGHPSCLKFSPELTVRVKALWWQCIECKTCSSCQDQGKNADNMLFCDSCDRGFHMECCDPPLMRMPKGMWICQICQPRKKGKNLLHEKAAQIKRRYNAPLGRPRNRPGRPFKKLGGRARRKRSASANSSSSSSCEGYPGDDRLLFSMRDDDDLTQSSLRFNNKTKGLIDALTKFFTPSPEGRKARQEVVDYSEQCRIRKKANRKGDGDDRADNQEGSDWRDEDDRLPGHENLTEKDIELFRHIQELALQKVGVTGPPDPQMRCPSVIEFGKFDIQTWYSSPYPQEYSRLPKLYLCEFCLRYMKSRSILYQHMKKCNWFHPPANEIYRKDDVSVFEVDGNVSTIYCQNLCLLAKLFLDHKTLYYDVEPFLFYVLTQNDSKGCHLVGYFSKEKHCQQKYNVSCIMILPQYQRKGYGRFLIDFSYLLSKREGQPGSPEKPLSDLGRLSYMAYWRSEVLECLHRVHDRMITIRQLSKLTGICPQDITTTLHSLNMLEQRGDRTVLVRREKLIDNHIARLKTRPRQLEVDPECLRWTPVIVTNTVVSDAEDDEDEEDDQEQTVDDRKEIKPSHKLPSMSWHMRQAKKREVEEEDDDEEEEEEDDEEEEEEEEEERKGFLGFPVSQSSLTSPPLCCPPAPQPQRPPLAANGERRPRGRPPKNWPWGKGVKDSQRVGQPPKVRPMEEEGEDDERTDEGKIGSTTSPLSLFSPERKVESTSFHTVDMARHPTITPTRRGRPPRKKRGPKPRQMEEPSEGLGQLPGVSRLNDSPLVRKSGFSDSSEEEEDDDEEDDDDEESRASSPPILTKPVMGLKCKKPLRKRRFRKRSHPHSSVVTETISETTEVLDEPFVDSDTERPMPRLEEETNLGHPLRRYPPAHSVLRLSDPAPKRGRHCNLSDSEEDDLTAMLNPRAALPSSPSANQAANPEVPVKKKKGWPKGKSRKPLHWKKRGPGRPPGSGANQRAAAESQASGAPIPPKIKMKPGRKPRSWYLQRAQEEAERQEQERQRLLEQQLDKDPQPLSTDRNSKRVSRAILDNKEKYSDEDDYLPIPVEQNLPKRRGRPPRNPTLRQPPPPAPRPPLNSEPDDAEEDDDDDDDDEDDDEEEEEEAERNWEENKSSRPLSRPILATSSSSSNLGPRAQHFRPQDVDTGEREEIDEEDEREEEEFESQGHGNLDLSRRAAATPGSGSRRSEDHDADDEGDGHLEEKSNSSNNSKKRKSQESDEEEDEDEEEEPASHASSPPVKEEPQGGEAFLGMENSMARDYVSKQEEEEEEEEDPEEQVQESKCRSSSADPQQEDRRRREQEESAAAAAAVETVTAMSVPSEPMELQPLQTEDKNVALLIEPQHTQSHSHQHSDFKEELSHHHSQHPHHHSNELDLETVQAVQSLTQGEVQDEETEPHHGAYQDCEETLAACRTLQSYSHTGDAEEETLALVEDCGASQHSSPLPNPALPPLPSQSVRSVNSPGLSSAIMDTTAAGQRGGTPGPTGAGGGTGGGYTQITPEHPSTLSAPSQQNMETSPMMDVPSVSDHSQQVVDSGFSDLGSIESTTENYDNPSSYDSTMGGGSNGTGNGGNGGGMSVAGASSASSSATSSSSSATPSSSQSNSCSFVPTASLASSTGNGGNQHGLGSCGLIQQTGPGPNSGPGGSNVGNSVPQPPPPPHPSNTPSCGIKSPQSCGVIERPPSTNQQQPQSSQKKVPQQPPQQQQTPNSQPPPSAPPPQQQQQQSLSQCSMGNGFGSTPMIMEIPESGVGGSGRTLYERMGQDFGTGGYPQPSATFSLAKLQQLTNTIMDPHAMPYSHSASVTSYATSVSLSNPGLAPSAHAPLSQGQPTMTPPPNLSSGSMNLGSLQLQCNMPTTNISLGPPPHTQRLQGQMATVKGHISIRSKAPQQLAPAPHQQQLYGRSSGAVAMQGTPRTLAVQRGMMPNLMPTPAPYNSMNMTPLNPMSAGYRMPQPMMNSGYHGNPPYMNQTAQYPMQMQMGMMGGQGYPQQPMQPNHHGNMMYTGPSHHSYAGVPKQSPYMSR</sequence>
<feature type="compositionally biased region" description="Gly residues" evidence="24">
    <location>
        <begin position="1877"/>
        <end position="1887"/>
    </location>
</feature>
<keyword evidence="5" id="KW-1017">Isopeptide bond</keyword>
<feature type="compositionally biased region" description="Pro residues" evidence="24">
    <location>
        <begin position="888"/>
        <end position="899"/>
    </location>
</feature>
<evidence type="ECO:0000256" key="4">
    <source>
        <dbReference type="ARBA" id="ARBA00022491"/>
    </source>
</evidence>
<dbReference type="GO" id="GO:0000786">
    <property type="term" value="C:nucleosome"/>
    <property type="evidence" value="ECO:0007669"/>
    <property type="project" value="InterPro"/>
</dbReference>
<dbReference type="GO" id="GO:0010172">
    <property type="term" value="P:embryonic body morphogenesis"/>
    <property type="evidence" value="ECO:0007669"/>
    <property type="project" value="Ensembl"/>
</dbReference>
<feature type="domain" description="PHD-type" evidence="25">
    <location>
        <begin position="287"/>
        <end position="338"/>
    </location>
</feature>
<dbReference type="STRING" id="109280.ENSHCOP00000002943"/>
<feature type="compositionally biased region" description="Basic and acidic residues" evidence="24">
    <location>
        <begin position="1399"/>
        <end position="1408"/>
    </location>
</feature>
<feature type="compositionally biased region" description="Pro residues" evidence="24">
    <location>
        <begin position="1912"/>
        <end position="1921"/>
    </location>
</feature>
<evidence type="ECO:0000256" key="18">
    <source>
        <dbReference type="ARBA" id="ARBA00023242"/>
    </source>
</evidence>
<evidence type="ECO:0000313" key="30">
    <source>
        <dbReference type="Proteomes" id="UP000264820"/>
    </source>
</evidence>
<dbReference type="InterPro" id="IPR001965">
    <property type="entry name" value="Znf_PHD"/>
</dbReference>
<dbReference type="CDD" id="cd15618">
    <property type="entry name" value="PHD1_MOZ_MORF"/>
    <property type="match status" value="1"/>
</dbReference>
<dbReference type="FunFam" id="3.40.630.30:FF:000001">
    <property type="entry name" value="Histone acetyltransferase"/>
    <property type="match status" value="1"/>
</dbReference>
<dbReference type="SUPFAM" id="SSF55729">
    <property type="entry name" value="Acyl-CoA N-acyltransferases (Nat)"/>
    <property type="match status" value="1"/>
</dbReference>
<evidence type="ECO:0000256" key="13">
    <source>
        <dbReference type="ARBA" id="ARBA00022853"/>
    </source>
</evidence>
<dbReference type="Gene3D" id="1.10.10.10">
    <property type="entry name" value="Winged helix-like DNA-binding domain superfamily/Winged helix DNA-binding domain"/>
    <property type="match status" value="1"/>
</dbReference>
<dbReference type="PANTHER" id="PTHR10615:SF26">
    <property type="entry name" value="HISTONE ACETYLTRANSFERASE KAT6A"/>
    <property type="match status" value="1"/>
</dbReference>
<evidence type="ECO:0000256" key="10">
    <source>
        <dbReference type="ARBA" id="ARBA00022771"/>
    </source>
</evidence>
<dbReference type="OrthoDB" id="787137at2759"/>
<keyword evidence="10 22" id="KW-0863">Zinc-finger</keyword>
<evidence type="ECO:0000256" key="7">
    <source>
        <dbReference type="ARBA" id="ARBA00022679"/>
    </source>
</evidence>
<feature type="compositionally biased region" description="Polar residues" evidence="24">
    <location>
        <begin position="1866"/>
        <end position="1876"/>
    </location>
</feature>
<dbReference type="GO" id="GO:0048703">
    <property type="term" value="P:embryonic viscerocranium morphogenesis"/>
    <property type="evidence" value="ECO:0007669"/>
    <property type="project" value="Ensembl"/>
</dbReference>
<evidence type="ECO:0000256" key="22">
    <source>
        <dbReference type="PROSITE-ProRule" id="PRU00146"/>
    </source>
</evidence>
<evidence type="ECO:0000256" key="24">
    <source>
        <dbReference type="SAM" id="MobiDB-lite"/>
    </source>
</evidence>
<dbReference type="FunFam" id="1.10.10.10:FF:000132">
    <property type="entry name" value="Histone acetyltransferase"/>
    <property type="match status" value="1"/>
</dbReference>
<dbReference type="InterPro" id="IPR040706">
    <property type="entry name" value="Zf-MYST"/>
</dbReference>
<feature type="compositionally biased region" description="Acidic residues" evidence="24">
    <location>
        <begin position="846"/>
        <end position="868"/>
    </location>
</feature>
<feature type="compositionally biased region" description="Acidic residues" evidence="24">
    <location>
        <begin position="1098"/>
        <end position="1107"/>
    </location>
</feature>
<feature type="compositionally biased region" description="Gly residues" evidence="24">
    <location>
        <begin position="90"/>
        <end position="102"/>
    </location>
</feature>
<keyword evidence="9" id="KW-0677">Repeat</keyword>
<feature type="domain" description="MYST-type HAT" evidence="27">
    <location>
        <begin position="519"/>
        <end position="793"/>
    </location>
</feature>
<evidence type="ECO:0000313" key="29">
    <source>
        <dbReference type="Ensembl" id="ENSHCOP00000002943.1"/>
    </source>
</evidence>
<evidence type="ECO:0000256" key="14">
    <source>
        <dbReference type="ARBA" id="ARBA00022990"/>
    </source>
</evidence>
<feature type="compositionally biased region" description="Pro residues" evidence="24">
    <location>
        <begin position="1703"/>
        <end position="1712"/>
    </location>
</feature>
<feature type="compositionally biased region" description="Basic and acidic residues" evidence="24">
    <location>
        <begin position="1552"/>
        <end position="1561"/>
    </location>
</feature>
<keyword evidence="6" id="KW-0597">Phosphoprotein</keyword>
<keyword evidence="15" id="KW-0805">Transcription regulation</keyword>
<feature type="compositionally biased region" description="Basic and acidic residues" evidence="24">
    <location>
        <begin position="1610"/>
        <end position="1620"/>
    </location>
</feature>
<feature type="compositionally biased region" description="Basic and acidic residues" evidence="24">
    <location>
        <begin position="1108"/>
        <end position="1118"/>
    </location>
</feature>
<feature type="compositionally biased region" description="Acidic residues" evidence="24">
    <location>
        <begin position="803"/>
        <end position="817"/>
    </location>
</feature>
<feature type="region of interest" description="Disordered" evidence="24">
    <location>
        <begin position="66"/>
        <end position="114"/>
    </location>
</feature>
<dbReference type="InterPro" id="IPR036388">
    <property type="entry name" value="WH-like_DNA-bd_sf"/>
</dbReference>
<dbReference type="SUPFAM" id="SSF57903">
    <property type="entry name" value="FYVE/PHD zinc finger"/>
    <property type="match status" value="1"/>
</dbReference>
<dbReference type="GO" id="GO:0003712">
    <property type="term" value="F:transcription coregulator activity"/>
    <property type="evidence" value="ECO:0007669"/>
    <property type="project" value="TreeGrafter"/>
</dbReference>
<feature type="region of interest" description="Disordered" evidence="24">
    <location>
        <begin position="355"/>
        <end position="397"/>
    </location>
</feature>
<dbReference type="CTD" id="7994"/>
<evidence type="ECO:0000256" key="16">
    <source>
        <dbReference type="ARBA" id="ARBA00023159"/>
    </source>
</evidence>
<feature type="domain" description="H15" evidence="26">
    <location>
        <begin position="117"/>
        <end position="196"/>
    </location>
</feature>
<feature type="compositionally biased region" description="Acidic residues" evidence="24">
    <location>
        <begin position="1035"/>
        <end position="1051"/>
    </location>
</feature>
<dbReference type="CDD" id="cd04301">
    <property type="entry name" value="NAT_SF"/>
    <property type="match status" value="1"/>
</dbReference>
<feature type="region of interest" description="Disordered" evidence="24">
    <location>
        <begin position="800"/>
        <end position="1659"/>
    </location>
</feature>
<evidence type="ECO:0000256" key="3">
    <source>
        <dbReference type="ARBA" id="ARBA00013184"/>
    </source>
</evidence>
<feature type="domain" description="SAMD1-like winged helix (WH)" evidence="28">
    <location>
        <begin position="1"/>
        <end position="77"/>
    </location>
</feature>
<keyword evidence="19" id="KW-0012">Acyltransferase</keyword>
<feature type="compositionally biased region" description="Basic residues" evidence="24">
    <location>
        <begin position="989"/>
        <end position="1001"/>
    </location>
</feature>
<keyword evidence="11" id="KW-0862">Zinc</keyword>
<evidence type="ECO:0000256" key="21">
    <source>
        <dbReference type="PIRSR" id="PIRSR602717-51"/>
    </source>
</evidence>
<feature type="compositionally biased region" description="Basic residues" evidence="24">
    <location>
        <begin position="363"/>
        <end position="383"/>
    </location>
</feature>
<dbReference type="FunFam" id="1.10.10.10:FF:000123">
    <property type="entry name" value="Histone acetyltransferase"/>
    <property type="match status" value="1"/>
</dbReference>
<dbReference type="FunFam" id="3.30.60.60:FF:000002">
    <property type="entry name" value="Histone acetyltransferase"/>
    <property type="match status" value="1"/>
</dbReference>
<dbReference type="GO" id="GO:0005634">
    <property type="term" value="C:nucleus"/>
    <property type="evidence" value="ECO:0007669"/>
    <property type="project" value="UniProtKB-SubCell"/>
</dbReference>
<feature type="active site" description="Proton donor/acceptor" evidence="21">
    <location>
        <position position="695"/>
    </location>
</feature>
<dbReference type="Pfam" id="PF00628">
    <property type="entry name" value="PHD"/>
    <property type="match status" value="1"/>
</dbReference>
<feature type="compositionally biased region" description="Acidic residues" evidence="24">
    <location>
        <begin position="1409"/>
        <end position="1423"/>
    </location>
</feature>
<dbReference type="GeneID" id="109524988"/>
<feature type="compositionally biased region" description="Polar residues" evidence="24">
    <location>
        <begin position="1639"/>
        <end position="1648"/>
    </location>
</feature>
<evidence type="ECO:0000259" key="27">
    <source>
        <dbReference type="PROSITE" id="PS51726"/>
    </source>
</evidence>
<keyword evidence="13" id="KW-0156">Chromatin regulator</keyword>
<organism evidence="29 30">
    <name type="scientific">Hippocampus comes</name>
    <name type="common">Tiger tail seahorse</name>
    <dbReference type="NCBI Taxonomy" id="109280"/>
    <lineage>
        <taxon>Eukaryota</taxon>
        <taxon>Metazoa</taxon>
        <taxon>Chordata</taxon>
        <taxon>Craniata</taxon>
        <taxon>Vertebrata</taxon>
        <taxon>Euteleostomi</taxon>
        <taxon>Actinopterygii</taxon>
        <taxon>Neopterygii</taxon>
        <taxon>Teleostei</taxon>
        <taxon>Neoteleostei</taxon>
        <taxon>Acanthomorphata</taxon>
        <taxon>Syngnathiaria</taxon>
        <taxon>Syngnathiformes</taxon>
        <taxon>Syngnathoidei</taxon>
        <taxon>Syngnathidae</taxon>
        <taxon>Hippocampus</taxon>
    </lineage>
</organism>
<feature type="compositionally biased region" description="Basic and acidic residues" evidence="24">
    <location>
        <begin position="1250"/>
        <end position="1273"/>
    </location>
</feature>
<keyword evidence="30" id="KW-1185">Reference proteome</keyword>
<dbReference type="InterPro" id="IPR011011">
    <property type="entry name" value="Znf_FYVE_PHD"/>
</dbReference>
<evidence type="ECO:0000256" key="8">
    <source>
        <dbReference type="ARBA" id="ARBA00022723"/>
    </source>
</evidence>
<dbReference type="Ensembl" id="ENSHCOT00000009576.1">
    <property type="protein sequence ID" value="ENSHCOP00000002943.1"/>
    <property type="gene ID" value="ENSHCOG00000004200.1"/>
</dbReference>
<dbReference type="PROSITE" id="PS50016">
    <property type="entry name" value="ZF_PHD_2"/>
    <property type="match status" value="2"/>
</dbReference>
<name>A0A3Q2XF78_HIPCM</name>
<evidence type="ECO:0000259" key="25">
    <source>
        <dbReference type="PROSITE" id="PS50016"/>
    </source>
</evidence>
<feature type="compositionally biased region" description="Polar residues" evidence="24">
    <location>
        <begin position="1714"/>
        <end position="1724"/>
    </location>
</feature>
<dbReference type="GO" id="GO:0001502">
    <property type="term" value="P:cartilage condensation"/>
    <property type="evidence" value="ECO:0007669"/>
    <property type="project" value="Ensembl"/>
</dbReference>
<feature type="compositionally biased region" description="Basic and acidic residues" evidence="24">
    <location>
        <begin position="463"/>
        <end position="489"/>
    </location>
</feature>
<dbReference type="InterPro" id="IPR005818">
    <property type="entry name" value="Histone_H1/H5_H15"/>
</dbReference>
<feature type="domain" description="PHD-type" evidence="25">
    <location>
        <begin position="231"/>
        <end position="290"/>
    </location>
</feature>
<feature type="compositionally biased region" description="Low complexity" evidence="24">
    <location>
        <begin position="1780"/>
        <end position="1794"/>
    </location>
</feature>
<dbReference type="Pfam" id="PF17772">
    <property type="entry name" value="zf-MYST"/>
    <property type="match status" value="1"/>
</dbReference>
<dbReference type="PROSITE" id="PS51726">
    <property type="entry name" value="MYST_HAT"/>
    <property type="match status" value="1"/>
</dbReference>
<dbReference type="InterPro" id="IPR019787">
    <property type="entry name" value="Znf_PHD-finger"/>
</dbReference>
<dbReference type="PROSITE" id="PS52014">
    <property type="entry name" value="SAMD1_WH"/>
    <property type="match status" value="1"/>
</dbReference>
<feature type="compositionally biased region" description="Acidic residues" evidence="24">
    <location>
        <begin position="1478"/>
        <end position="1489"/>
    </location>
</feature>
<feature type="region of interest" description="Disordered" evidence="24">
    <location>
        <begin position="460"/>
        <end position="489"/>
    </location>
</feature>
<dbReference type="InterPro" id="IPR048589">
    <property type="entry name" value="SAMD1-like_WH"/>
</dbReference>
<dbReference type="Gene3D" id="3.30.60.60">
    <property type="entry name" value="N-acetyl transferase-like"/>
    <property type="match status" value="1"/>
</dbReference>
<dbReference type="PANTHER" id="PTHR10615">
    <property type="entry name" value="HISTONE ACETYLTRANSFERASE"/>
    <property type="match status" value="1"/>
</dbReference>
<dbReference type="InterPro" id="IPR013083">
    <property type="entry name" value="Znf_RING/FYVE/PHD"/>
</dbReference>
<feature type="compositionally biased region" description="Low complexity" evidence="24">
    <location>
        <begin position="1940"/>
        <end position="1967"/>
    </location>
</feature>
<dbReference type="Proteomes" id="UP000264820">
    <property type="component" value="Unplaced"/>
</dbReference>
<comment type="catalytic activity">
    <reaction evidence="20 23">
        <text>L-lysyl-[protein] + acetyl-CoA = N(6)-acetyl-L-lysyl-[protein] + CoA + H(+)</text>
        <dbReference type="Rhea" id="RHEA:45948"/>
        <dbReference type="Rhea" id="RHEA-COMP:9752"/>
        <dbReference type="Rhea" id="RHEA-COMP:10731"/>
        <dbReference type="ChEBI" id="CHEBI:15378"/>
        <dbReference type="ChEBI" id="CHEBI:29969"/>
        <dbReference type="ChEBI" id="CHEBI:57287"/>
        <dbReference type="ChEBI" id="CHEBI:57288"/>
        <dbReference type="ChEBI" id="CHEBI:61930"/>
        <dbReference type="EC" id="2.3.1.48"/>
    </reaction>
</comment>
<dbReference type="GO" id="GO:0009952">
    <property type="term" value="P:anterior/posterior pattern specification"/>
    <property type="evidence" value="ECO:0007669"/>
    <property type="project" value="Ensembl"/>
</dbReference>
<dbReference type="EC" id="2.3.1.48" evidence="3 23"/>
<dbReference type="RefSeq" id="XP_019740736.1">
    <property type="nucleotide sequence ID" value="XM_019885177.1"/>
</dbReference>
<evidence type="ECO:0000259" key="28">
    <source>
        <dbReference type="PROSITE" id="PS52014"/>
    </source>
</evidence>
<feature type="compositionally biased region" description="Low complexity" evidence="24">
    <location>
        <begin position="1837"/>
        <end position="1865"/>
    </location>
</feature>
<dbReference type="Gene3D" id="3.30.40.10">
    <property type="entry name" value="Zinc/RING finger domain, C3HC4 (zinc finger)"/>
    <property type="match status" value="1"/>
</dbReference>
<dbReference type="InterPro" id="IPR050603">
    <property type="entry name" value="MYST_HAT"/>
</dbReference>
<feature type="compositionally biased region" description="Low complexity" evidence="24">
    <location>
        <begin position="384"/>
        <end position="393"/>
    </location>
</feature>
<dbReference type="GO" id="GO:0003682">
    <property type="term" value="F:chromatin binding"/>
    <property type="evidence" value="ECO:0007669"/>
    <property type="project" value="TreeGrafter"/>
</dbReference>
<dbReference type="Pfam" id="PF21524">
    <property type="entry name" value="SAMD1_WH"/>
    <property type="match status" value="1"/>
</dbReference>
<reference evidence="29" key="1">
    <citation type="submission" date="2025-08" db="UniProtKB">
        <authorList>
            <consortium name="Ensembl"/>
        </authorList>
    </citation>
    <scope>IDENTIFICATION</scope>
</reference>
<dbReference type="SMART" id="SM00526">
    <property type="entry name" value="H15"/>
    <property type="match status" value="1"/>
</dbReference>
<evidence type="ECO:0000256" key="12">
    <source>
        <dbReference type="ARBA" id="ARBA00022843"/>
    </source>
</evidence>
<feature type="region of interest" description="Disordered" evidence="24">
    <location>
        <begin position="2070"/>
        <end position="2091"/>
    </location>
</feature>
<feature type="compositionally biased region" description="Polar residues" evidence="24">
    <location>
        <begin position="1802"/>
        <end position="1816"/>
    </location>
</feature>
<dbReference type="FunFam" id="3.30.40.10:FF:000035">
    <property type="entry name" value="Histone acetyltransferase"/>
    <property type="match status" value="1"/>
</dbReference>
<feature type="compositionally biased region" description="Basic residues" evidence="24">
    <location>
        <begin position="1234"/>
        <end position="1243"/>
    </location>
</feature>
<dbReference type="GO" id="GO:0006334">
    <property type="term" value="P:nucleosome assembly"/>
    <property type="evidence" value="ECO:0007669"/>
    <property type="project" value="InterPro"/>
</dbReference>
<dbReference type="RefSeq" id="XP_019740737.1">
    <property type="nucleotide sequence ID" value="XM_019885178.1"/>
</dbReference>
<dbReference type="GO" id="GO:0010484">
    <property type="term" value="F:histone H3 acetyltransferase activity"/>
    <property type="evidence" value="ECO:0007669"/>
    <property type="project" value="TreeGrafter"/>
</dbReference>
<feature type="compositionally biased region" description="Basic residues" evidence="24">
    <location>
        <begin position="1068"/>
        <end position="1084"/>
    </location>
</feature>
<dbReference type="InterPro" id="IPR016181">
    <property type="entry name" value="Acyl_CoA_acyltransferase"/>
</dbReference>
<feature type="compositionally biased region" description="Basic residues" evidence="24">
    <location>
        <begin position="1186"/>
        <end position="1207"/>
    </location>
</feature>
<evidence type="ECO:0000256" key="9">
    <source>
        <dbReference type="ARBA" id="ARBA00022737"/>
    </source>
</evidence>
<protein>
    <recommendedName>
        <fullName evidence="3 23">Histone acetyltransferase</fullName>
        <ecNumber evidence="3 23">2.3.1.48</ecNumber>
    </recommendedName>
</protein>
<evidence type="ECO:0000256" key="5">
    <source>
        <dbReference type="ARBA" id="ARBA00022499"/>
    </source>
</evidence>
<dbReference type="GO" id="GO:0070776">
    <property type="term" value="C:MOZ/MORF histone acetyltransferase complex"/>
    <property type="evidence" value="ECO:0007669"/>
    <property type="project" value="TreeGrafter"/>
</dbReference>
<feature type="region of interest" description="Disordered" evidence="24">
    <location>
        <begin position="1694"/>
        <end position="1999"/>
    </location>
</feature>
<dbReference type="InterPro" id="IPR002717">
    <property type="entry name" value="HAT_MYST-type"/>
</dbReference>
<evidence type="ECO:0000256" key="2">
    <source>
        <dbReference type="ARBA" id="ARBA00010107"/>
    </source>
</evidence>
<keyword evidence="7" id="KW-0808">Transferase</keyword>
<dbReference type="CDD" id="cd15527">
    <property type="entry name" value="PHD2_KAT6A_6B"/>
    <property type="match status" value="1"/>
</dbReference>
<dbReference type="GO" id="GO:0014036">
    <property type="term" value="P:neural crest cell fate specification"/>
    <property type="evidence" value="ECO:0007669"/>
    <property type="project" value="Ensembl"/>
</dbReference>
<dbReference type="GO" id="GO:0008270">
    <property type="term" value="F:zinc ion binding"/>
    <property type="evidence" value="ECO:0007669"/>
    <property type="project" value="UniProtKB-KW"/>
</dbReference>
<feature type="compositionally biased region" description="Pro residues" evidence="24">
    <location>
        <begin position="1968"/>
        <end position="1978"/>
    </location>
</feature>
<comment type="similarity">
    <text evidence="2 23">Belongs to the MYST (SAS/MOZ) family.</text>
</comment>
<reference evidence="29" key="2">
    <citation type="submission" date="2025-09" db="UniProtKB">
        <authorList>
            <consortium name="Ensembl"/>
        </authorList>
    </citation>
    <scope>IDENTIFICATION</scope>
</reference>
<evidence type="ECO:0000256" key="19">
    <source>
        <dbReference type="ARBA" id="ARBA00023315"/>
    </source>
</evidence>
<evidence type="ECO:0000256" key="23">
    <source>
        <dbReference type="RuleBase" id="RU361211"/>
    </source>
</evidence>
<feature type="compositionally biased region" description="Pro residues" evidence="24">
    <location>
        <begin position="1319"/>
        <end position="1337"/>
    </location>
</feature>
<feature type="compositionally biased region" description="Low complexity" evidence="24">
    <location>
        <begin position="1086"/>
        <end position="1097"/>
    </location>
</feature>
<feature type="compositionally biased region" description="Acidic residues" evidence="24">
    <location>
        <begin position="1339"/>
        <end position="1364"/>
    </location>
</feature>